<dbReference type="EMBL" id="JJOA01000021">
    <property type="protein sequence ID" value="KEA57086.1"/>
    <property type="molecule type" value="Genomic_DNA"/>
</dbReference>
<comment type="caution">
    <text evidence="1">The sequence shown here is derived from an EMBL/GenBank/DDBJ whole genome shotgun (WGS) entry which is preliminary data.</text>
</comment>
<reference evidence="1" key="1">
    <citation type="submission" date="2014-04" db="EMBL/GenBank/DDBJ databases">
        <title>In planta biocontrol of soil-borne Fusarium wilt of banana through a plant endophytic bacterium, Burkholderia cenocepacia 869T2.</title>
        <authorList>
            <person name="Ho Y.-N."/>
            <person name="Chiang H.-M."/>
            <person name="Chao C.-P."/>
            <person name="Su C.-C."/>
            <person name="Hsu H.-F."/>
            <person name="Guo C.-T."/>
            <person name="Hsieh J.-L."/>
            <person name="Huang C.-C."/>
        </authorList>
    </citation>
    <scope>NUCLEOTIDE SEQUENCE [LARGE SCALE GENOMIC DNA]</scope>
    <source>
        <strain evidence="1">869T2</strain>
    </source>
</reference>
<name>A0A071MKM7_9BURK</name>
<gene>
    <name evidence="1" type="ORF">DT99_23450</name>
</gene>
<sequence length="79" mass="8941">MSSDYATEAAKAELQLVIFGEKNLSLSRNSSMRAKYGSHHIRRSVWQKPQYCCRKMSYLWCSEAGARSIIEKPAVGKIS</sequence>
<dbReference type="AlphaFoldDB" id="A0A071MKM7"/>
<protein>
    <submittedName>
        <fullName evidence="1">Uncharacterized protein</fullName>
    </submittedName>
</protein>
<evidence type="ECO:0000313" key="1">
    <source>
        <dbReference type="EMBL" id="KEA57086.1"/>
    </source>
</evidence>
<organism evidence="1">
    <name type="scientific">Burkholderia cenocepacia</name>
    <dbReference type="NCBI Taxonomy" id="95486"/>
    <lineage>
        <taxon>Bacteria</taxon>
        <taxon>Pseudomonadati</taxon>
        <taxon>Pseudomonadota</taxon>
        <taxon>Betaproteobacteria</taxon>
        <taxon>Burkholderiales</taxon>
        <taxon>Burkholderiaceae</taxon>
        <taxon>Burkholderia</taxon>
        <taxon>Burkholderia cepacia complex</taxon>
    </lineage>
</organism>
<proteinExistence type="predicted"/>
<accession>A0A071MKM7</accession>